<keyword evidence="3" id="KW-1185">Reference proteome</keyword>
<dbReference type="EMBL" id="PJQD01000040">
    <property type="protein sequence ID" value="POY73123.1"/>
    <property type="molecule type" value="Genomic_DNA"/>
</dbReference>
<evidence type="ECO:0000256" key="1">
    <source>
        <dbReference type="SAM" id="Phobius"/>
    </source>
</evidence>
<proteinExistence type="predicted"/>
<gene>
    <name evidence="2" type="ORF">BMF94_3816</name>
</gene>
<dbReference type="PANTHER" id="PTHR47381:SF3">
    <property type="entry name" value="ALPHA_BETA-HYDROLASES SUPERFAMILY PROTEIN"/>
    <property type="match status" value="1"/>
</dbReference>
<dbReference type="Gene3D" id="3.40.50.1820">
    <property type="entry name" value="alpha/beta hydrolase"/>
    <property type="match status" value="1"/>
</dbReference>
<organism evidence="2 3">
    <name type="scientific">Rhodotorula taiwanensis</name>
    <dbReference type="NCBI Taxonomy" id="741276"/>
    <lineage>
        <taxon>Eukaryota</taxon>
        <taxon>Fungi</taxon>
        <taxon>Dikarya</taxon>
        <taxon>Basidiomycota</taxon>
        <taxon>Pucciniomycotina</taxon>
        <taxon>Microbotryomycetes</taxon>
        <taxon>Sporidiobolales</taxon>
        <taxon>Sporidiobolaceae</taxon>
        <taxon>Rhodotorula</taxon>
    </lineage>
</organism>
<dbReference type="Proteomes" id="UP000237144">
    <property type="component" value="Unassembled WGS sequence"/>
</dbReference>
<keyword evidence="1" id="KW-0812">Transmembrane</keyword>
<dbReference type="AlphaFoldDB" id="A0A2S5B8M0"/>
<accession>A0A2S5B8M0</accession>
<feature type="transmembrane region" description="Helical" evidence="1">
    <location>
        <begin position="27"/>
        <end position="51"/>
    </location>
</feature>
<name>A0A2S5B8M0_9BASI</name>
<evidence type="ECO:0000313" key="3">
    <source>
        <dbReference type="Proteomes" id="UP000237144"/>
    </source>
</evidence>
<evidence type="ECO:0000313" key="2">
    <source>
        <dbReference type="EMBL" id="POY73123.1"/>
    </source>
</evidence>
<evidence type="ECO:0008006" key="4">
    <source>
        <dbReference type="Google" id="ProtNLM"/>
    </source>
</evidence>
<comment type="caution">
    <text evidence="2">The sequence shown here is derived from an EMBL/GenBank/DDBJ whole genome shotgun (WGS) entry which is preliminary data.</text>
</comment>
<dbReference type="InterPro" id="IPR029058">
    <property type="entry name" value="AB_hydrolase_fold"/>
</dbReference>
<keyword evidence="1" id="KW-1133">Transmembrane helix</keyword>
<reference evidence="2 3" key="1">
    <citation type="journal article" date="2018" name="Front. Microbiol.">
        <title>Prospects for Fungal Bioremediation of Acidic Radioactive Waste Sites: Characterization and Genome Sequence of Rhodotorula taiwanensis MD1149.</title>
        <authorList>
            <person name="Tkavc R."/>
            <person name="Matrosova V.Y."/>
            <person name="Grichenko O.E."/>
            <person name="Gostincar C."/>
            <person name="Volpe R.P."/>
            <person name="Klimenkova P."/>
            <person name="Gaidamakova E.K."/>
            <person name="Zhou C.E."/>
            <person name="Stewart B.J."/>
            <person name="Lyman M.G."/>
            <person name="Malfatti S.A."/>
            <person name="Rubinfeld B."/>
            <person name="Courtot M."/>
            <person name="Singh J."/>
            <person name="Dalgard C.L."/>
            <person name="Hamilton T."/>
            <person name="Frey K.G."/>
            <person name="Gunde-Cimerman N."/>
            <person name="Dugan L."/>
            <person name="Daly M.J."/>
        </authorList>
    </citation>
    <scope>NUCLEOTIDE SEQUENCE [LARGE SCALE GENOMIC DNA]</scope>
    <source>
        <strain evidence="2 3">MD1149</strain>
    </source>
</reference>
<sequence length="320" mass="34550">MSSSTNSWAGTASLATPERLVVGGLPVAVYGLPALTVPASASSGLAVLFLLHGRGESSQSDYLTTLATKLVESARDKRAQVSPLGADSGTKRAKDLLVVTFDQRNHGHRLVNAERNMGWMEGGRKRAAARKEKGIKPHELDNEGHAYDMMAMQTGTSRDVSFLIDFLPPSLFRDDERTVTDWYCSGISLGGHATWLALAHGPLPLAAPIFPASLLSVFDRFDPASPSLSLDRWKGKKILVLSGEEDKLVNFVHGKSGVFVETLKGVEGCHVEAYVQPKAGHECTPEMMERTCEFVWRCGLNASSGPVTQQQQQGPHGGKL</sequence>
<protein>
    <recommendedName>
        <fullName evidence="4">Phospholipase/carboxylesterase/thioesterase domain-containing protein</fullName>
    </recommendedName>
</protein>
<dbReference type="PANTHER" id="PTHR47381">
    <property type="entry name" value="ALPHA/BETA-HYDROLASES SUPERFAMILY PROTEIN"/>
    <property type="match status" value="1"/>
</dbReference>
<dbReference type="OrthoDB" id="2152248at2759"/>
<keyword evidence="1" id="KW-0472">Membrane</keyword>
<dbReference type="SUPFAM" id="SSF53474">
    <property type="entry name" value="alpha/beta-Hydrolases"/>
    <property type="match status" value="1"/>
</dbReference>
<dbReference type="STRING" id="741276.A0A2S5B8M0"/>